<evidence type="ECO:0000313" key="2">
    <source>
        <dbReference type="Proteomes" id="UP000499080"/>
    </source>
</evidence>
<name>A0A4Y2NLJ0_ARAVE</name>
<organism evidence="1 2">
    <name type="scientific">Araneus ventricosus</name>
    <name type="common">Orbweaver spider</name>
    <name type="synonym">Epeira ventricosa</name>
    <dbReference type="NCBI Taxonomy" id="182803"/>
    <lineage>
        <taxon>Eukaryota</taxon>
        <taxon>Metazoa</taxon>
        <taxon>Ecdysozoa</taxon>
        <taxon>Arthropoda</taxon>
        <taxon>Chelicerata</taxon>
        <taxon>Arachnida</taxon>
        <taxon>Araneae</taxon>
        <taxon>Araneomorphae</taxon>
        <taxon>Entelegynae</taxon>
        <taxon>Araneoidea</taxon>
        <taxon>Araneidae</taxon>
        <taxon>Araneus</taxon>
    </lineage>
</organism>
<dbReference type="AlphaFoldDB" id="A0A4Y2NLJ0"/>
<dbReference type="Proteomes" id="UP000499080">
    <property type="component" value="Unassembled WGS sequence"/>
</dbReference>
<gene>
    <name evidence="1" type="ORF">AVEN_155531_1</name>
</gene>
<comment type="caution">
    <text evidence="1">The sequence shown here is derived from an EMBL/GenBank/DDBJ whole genome shotgun (WGS) entry which is preliminary data.</text>
</comment>
<reference evidence="1 2" key="1">
    <citation type="journal article" date="2019" name="Sci. Rep.">
        <title>Orb-weaving spider Araneus ventricosus genome elucidates the spidroin gene catalogue.</title>
        <authorList>
            <person name="Kono N."/>
            <person name="Nakamura H."/>
            <person name="Ohtoshi R."/>
            <person name="Moran D.A.P."/>
            <person name="Shinohara A."/>
            <person name="Yoshida Y."/>
            <person name="Fujiwara M."/>
            <person name="Mori M."/>
            <person name="Tomita M."/>
            <person name="Arakawa K."/>
        </authorList>
    </citation>
    <scope>NUCLEOTIDE SEQUENCE [LARGE SCALE GENOMIC DNA]</scope>
</reference>
<sequence length="100" mass="11166">MILKVLGRLNDKLKSEYPFVKAKANNDNSEVEYVKCRNGFSFANSVKTVVEPTGVVSPKLSRIFLEPAGVFSPKRSRTLLEKGAVSPPPAWIKKFERIVT</sequence>
<accession>A0A4Y2NLJ0</accession>
<proteinExistence type="predicted"/>
<evidence type="ECO:0000313" key="1">
    <source>
        <dbReference type="EMBL" id="GBN40171.1"/>
    </source>
</evidence>
<dbReference type="EMBL" id="BGPR01210331">
    <property type="protein sequence ID" value="GBN40171.1"/>
    <property type="molecule type" value="Genomic_DNA"/>
</dbReference>
<protein>
    <submittedName>
        <fullName evidence="1">Uncharacterized protein</fullName>
    </submittedName>
</protein>
<keyword evidence="2" id="KW-1185">Reference proteome</keyword>